<sequence>FLALFGSSISADVVFTLLLSPTTTSALTYHIRNDLVVYVDSGTIATKCGVDPPSSTPIQSSNISPRPCTSTNARPYTARANKKPQLHMRFKRRVEASRFWKRADHSTRRRRTDRPSTTRTREEGFALSLWSFFNFTHLGKQ</sequence>
<evidence type="ECO:0000313" key="4">
    <source>
        <dbReference type="Proteomes" id="UP000237105"/>
    </source>
</evidence>
<accession>A0A2P5AKF4</accession>
<reference evidence="4" key="1">
    <citation type="submission" date="2016-06" db="EMBL/GenBank/DDBJ databases">
        <title>Parallel loss of symbiosis genes in relatives of nitrogen-fixing non-legume Parasponia.</title>
        <authorList>
            <person name="Van Velzen R."/>
            <person name="Holmer R."/>
            <person name="Bu F."/>
            <person name="Rutten L."/>
            <person name="Van Zeijl A."/>
            <person name="Liu W."/>
            <person name="Santuari L."/>
            <person name="Cao Q."/>
            <person name="Sharma T."/>
            <person name="Shen D."/>
            <person name="Roswanjaya Y."/>
            <person name="Wardhani T."/>
            <person name="Kalhor M.S."/>
            <person name="Jansen J."/>
            <person name="Van den Hoogen J."/>
            <person name="Gungor B."/>
            <person name="Hartog M."/>
            <person name="Hontelez J."/>
            <person name="Verver J."/>
            <person name="Yang W.-C."/>
            <person name="Schijlen E."/>
            <person name="Repin R."/>
            <person name="Schilthuizen M."/>
            <person name="Schranz E."/>
            <person name="Heidstra R."/>
            <person name="Miyata K."/>
            <person name="Fedorova E."/>
            <person name="Kohlen W."/>
            <person name="Bisseling T."/>
            <person name="Smit S."/>
            <person name="Geurts R."/>
        </authorList>
    </citation>
    <scope>NUCLEOTIDE SEQUENCE [LARGE SCALE GENOMIC DNA]</scope>
    <source>
        <strain evidence="4">cv. WU1-14</strain>
    </source>
</reference>
<dbReference type="Proteomes" id="UP000237105">
    <property type="component" value="Unassembled WGS sequence"/>
</dbReference>
<evidence type="ECO:0000256" key="2">
    <source>
        <dbReference type="SAM" id="SignalP"/>
    </source>
</evidence>
<comment type="caution">
    <text evidence="3">The sequence shown here is derived from an EMBL/GenBank/DDBJ whole genome shotgun (WGS) entry which is preliminary data.</text>
</comment>
<feature type="compositionally biased region" description="Polar residues" evidence="1">
    <location>
        <begin position="56"/>
        <end position="74"/>
    </location>
</feature>
<feature type="region of interest" description="Disordered" evidence="1">
    <location>
        <begin position="101"/>
        <end position="120"/>
    </location>
</feature>
<evidence type="ECO:0000256" key="1">
    <source>
        <dbReference type="SAM" id="MobiDB-lite"/>
    </source>
</evidence>
<feature type="signal peptide" evidence="2">
    <location>
        <begin position="1"/>
        <end position="26"/>
    </location>
</feature>
<name>A0A2P5AKF4_PARAD</name>
<feature type="chain" id="PRO_5015149471" evidence="2">
    <location>
        <begin position="27"/>
        <end position="141"/>
    </location>
</feature>
<organism evidence="3 4">
    <name type="scientific">Parasponia andersonii</name>
    <name type="common">Sponia andersonii</name>
    <dbReference type="NCBI Taxonomy" id="3476"/>
    <lineage>
        <taxon>Eukaryota</taxon>
        <taxon>Viridiplantae</taxon>
        <taxon>Streptophyta</taxon>
        <taxon>Embryophyta</taxon>
        <taxon>Tracheophyta</taxon>
        <taxon>Spermatophyta</taxon>
        <taxon>Magnoliopsida</taxon>
        <taxon>eudicotyledons</taxon>
        <taxon>Gunneridae</taxon>
        <taxon>Pentapetalae</taxon>
        <taxon>rosids</taxon>
        <taxon>fabids</taxon>
        <taxon>Rosales</taxon>
        <taxon>Cannabaceae</taxon>
        <taxon>Parasponia</taxon>
    </lineage>
</organism>
<keyword evidence="2" id="KW-0732">Signal</keyword>
<dbReference type="EMBL" id="JXTB01000545">
    <property type="protein sequence ID" value="PON37015.1"/>
    <property type="molecule type" value="Genomic_DNA"/>
</dbReference>
<feature type="region of interest" description="Disordered" evidence="1">
    <location>
        <begin position="51"/>
        <end position="82"/>
    </location>
</feature>
<protein>
    <submittedName>
        <fullName evidence="3">Uncharacterized protein</fullName>
    </submittedName>
</protein>
<proteinExistence type="predicted"/>
<gene>
    <name evidence="3" type="ORF">PanWU01x14_323530</name>
</gene>
<dbReference type="AlphaFoldDB" id="A0A2P5AKF4"/>
<feature type="non-terminal residue" evidence="3">
    <location>
        <position position="1"/>
    </location>
</feature>
<keyword evidence="4" id="KW-1185">Reference proteome</keyword>
<evidence type="ECO:0000313" key="3">
    <source>
        <dbReference type="EMBL" id="PON37015.1"/>
    </source>
</evidence>